<accession>A0A317P3M8</accession>
<organism evidence="1 2">
    <name type="scientific">Nocardia neocaledoniensis</name>
    <dbReference type="NCBI Taxonomy" id="236511"/>
    <lineage>
        <taxon>Bacteria</taxon>
        <taxon>Bacillati</taxon>
        <taxon>Actinomycetota</taxon>
        <taxon>Actinomycetes</taxon>
        <taxon>Mycobacteriales</taxon>
        <taxon>Nocardiaceae</taxon>
        <taxon>Nocardia</taxon>
    </lineage>
</organism>
<sequence length="400" mass="43809">MAGRARMAVSTGEVLGFRLRAHHLATRCHDLLAAAGACAVQNSPPGSALLALHARVDDVTPEGFDRLVADEKSLLQTWSLRGAPFFFPTVDAPVFTAGVLPPTEAGRLHLINGVEQALRTLDLGLDEAVDRTADAIGPVLSGRAMAITELGEEVAARIAETLTKARREAWREPGPYSANQPLGEAVVHFCVRILTLRGTVCLAPRSKNTAPFVLLDEWLGEPLPRTEPGEARAALLRRYLRCYGPSTREDFAAWLGIDTTDADPWWESIADELTPVDFDGRQTWILAEHVDDLRSADARGVRLLPPGDPYTQMRDRATIVDLKHQRAVWKSVGAPGTVLADGAIAGIWRPRKRGRVLTVTVTLFAPLRPALRAQLREEARRVAQLRGADREDVEFDDMPD</sequence>
<dbReference type="EMBL" id="QGTL01000001">
    <property type="protein sequence ID" value="PWV81054.1"/>
    <property type="molecule type" value="Genomic_DNA"/>
</dbReference>
<dbReference type="GO" id="GO:0003677">
    <property type="term" value="F:DNA binding"/>
    <property type="evidence" value="ECO:0007669"/>
    <property type="project" value="UniProtKB-KW"/>
</dbReference>
<proteinExistence type="predicted"/>
<gene>
    <name evidence="1" type="ORF">DFR69_101390</name>
</gene>
<dbReference type="PANTHER" id="PTHR38479:SF2">
    <property type="entry name" value="WINGED HELIX DNA-BINDING DOMAIN-CONTAINING PROTEIN"/>
    <property type="match status" value="1"/>
</dbReference>
<dbReference type="InterPro" id="IPR009351">
    <property type="entry name" value="AlkZ-like"/>
</dbReference>
<dbReference type="PANTHER" id="PTHR38479">
    <property type="entry name" value="LMO0824 PROTEIN"/>
    <property type="match status" value="1"/>
</dbReference>
<reference evidence="1 2" key="1">
    <citation type="submission" date="2018-05" db="EMBL/GenBank/DDBJ databases">
        <title>Genomic Encyclopedia of Type Strains, Phase IV (KMG-IV): sequencing the most valuable type-strain genomes for metagenomic binning, comparative biology and taxonomic classification.</title>
        <authorList>
            <person name="Goeker M."/>
        </authorList>
    </citation>
    <scope>NUCLEOTIDE SEQUENCE [LARGE SCALE GENOMIC DNA]</scope>
    <source>
        <strain evidence="1 2">DSM 44717</strain>
    </source>
</reference>
<dbReference type="Pfam" id="PF06224">
    <property type="entry name" value="AlkZ-like"/>
    <property type="match status" value="1"/>
</dbReference>
<protein>
    <submittedName>
        <fullName evidence="1">Winged helix DNA-binding protein</fullName>
    </submittedName>
</protein>
<dbReference type="AlphaFoldDB" id="A0A317P3M8"/>
<comment type="caution">
    <text evidence="1">The sequence shown here is derived from an EMBL/GenBank/DDBJ whole genome shotgun (WGS) entry which is preliminary data.</text>
</comment>
<evidence type="ECO:0000313" key="2">
    <source>
        <dbReference type="Proteomes" id="UP000246410"/>
    </source>
</evidence>
<keyword evidence="2" id="KW-1185">Reference proteome</keyword>
<evidence type="ECO:0000313" key="1">
    <source>
        <dbReference type="EMBL" id="PWV81054.1"/>
    </source>
</evidence>
<name>A0A317P3M8_9NOCA</name>
<dbReference type="Proteomes" id="UP000246410">
    <property type="component" value="Unassembled WGS sequence"/>
</dbReference>
<keyword evidence="1" id="KW-0238">DNA-binding</keyword>